<dbReference type="InterPro" id="IPR011095">
    <property type="entry name" value="Dala_Dala_lig_C"/>
</dbReference>
<keyword evidence="3" id="KW-0547">Nucleotide-binding</keyword>
<sequence>MKVGITYDLRDEYLKMGMSEEDTAEFDRVDTIEAIDNALTRLGHLTDRIGTVHNLIKRLAKGDRWDLVFNIAEGVSGFGREAQVPAVLDAFDIPYTFSGPMVLALTLHKGMTKHIVRDLNIPTPDFVVVNKPSELKKIALPLPLFVKPVAEGSSKGIYPQSKVTKKRDLMPACIRLMERFEQPVLVETYLPGREFTVGIVGTGRAARSIGVIEVLARTEGNDVYSYENKENYQELVEYRLATGKISAEAESVALEAWRGLGCRDAGRVDVKADETGIVNFLEINPLAGLNPVRSDLCIIARKVGISYEALIGEIMSSAIERMTLKAKLAKGA</sequence>
<evidence type="ECO:0000256" key="3">
    <source>
        <dbReference type="PROSITE-ProRule" id="PRU00409"/>
    </source>
</evidence>
<dbReference type="PROSITE" id="PS50975">
    <property type="entry name" value="ATP_GRASP"/>
    <property type="match status" value="1"/>
</dbReference>
<comment type="caution">
    <text evidence="5">The sequence shown here is derived from an EMBL/GenBank/DDBJ whole genome shotgun (WGS) entry which is preliminary data.</text>
</comment>
<evidence type="ECO:0000313" key="6">
    <source>
        <dbReference type="Proteomes" id="UP000809273"/>
    </source>
</evidence>
<keyword evidence="3" id="KW-0067">ATP-binding</keyword>
<evidence type="ECO:0000259" key="4">
    <source>
        <dbReference type="PROSITE" id="PS50975"/>
    </source>
</evidence>
<dbReference type="InterPro" id="IPR013815">
    <property type="entry name" value="ATP_grasp_subdomain_1"/>
</dbReference>
<dbReference type="EMBL" id="JAFGIX010000046">
    <property type="protein sequence ID" value="MBN1573366.1"/>
    <property type="molecule type" value="Genomic_DNA"/>
</dbReference>
<dbReference type="Pfam" id="PF07478">
    <property type="entry name" value="Dala_Dala_lig_C"/>
    <property type="match status" value="1"/>
</dbReference>
<organism evidence="5 6">
    <name type="scientific">Candidatus Zymogenus saltonus</name>
    <dbReference type="NCBI Taxonomy" id="2844893"/>
    <lineage>
        <taxon>Bacteria</taxon>
        <taxon>Deltaproteobacteria</taxon>
        <taxon>Candidatus Zymogenia</taxon>
        <taxon>Candidatus Zymogeniales</taxon>
        <taxon>Candidatus Zymogenaceae</taxon>
        <taxon>Candidatus Zymogenus</taxon>
    </lineage>
</organism>
<dbReference type="Proteomes" id="UP000809273">
    <property type="component" value="Unassembled WGS sequence"/>
</dbReference>
<proteinExistence type="inferred from homology"/>
<dbReference type="PANTHER" id="PTHR23132">
    <property type="entry name" value="D-ALANINE--D-ALANINE LIGASE"/>
    <property type="match status" value="1"/>
</dbReference>
<comment type="similarity">
    <text evidence="1">Belongs to the D-alanine--D-alanine ligase family.</text>
</comment>
<evidence type="ECO:0000313" key="5">
    <source>
        <dbReference type="EMBL" id="MBN1573366.1"/>
    </source>
</evidence>
<dbReference type="Gene3D" id="3.40.50.20">
    <property type="match status" value="1"/>
</dbReference>
<name>A0A9D8KEC7_9DELT</name>
<dbReference type="GO" id="GO:0008716">
    <property type="term" value="F:D-alanine-D-alanine ligase activity"/>
    <property type="evidence" value="ECO:0007669"/>
    <property type="project" value="InterPro"/>
</dbReference>
<feature type="domain" description="ATP-grasp" evidence="4">
    <location>
        <begin position="113"/>
        <end position="316"/>
    </location>
</feature>
<dbReference type="GO" id="GO:0046872">
    <property type="term" value="F:metal ion binding"/>
    <property type="evidence" value="ECO:0007669"/>
    <property type="project" value="InterPro"/>
</dbReference>
<dbReference type="SUPFAM" id="SSF56059">
    <property type="entry name" value="Glutathione synthetase ATP-binding domain-like"/>
    <property type="match status" value="1"/>
</dbReference>
<reference evidence="5" key="2">
    <citation type="submission" date="2021-01" db="EMBL/GenBank/DDBJ databases">
        <authorList>
            <person name="Hahn C.R."/>
            <person name="Youssef N.H."/>
            <person name="Elshahed M."/>
        </authorList>
    </citation>
    <scope>NUCLEOTIDE SEQUENCE</scope>
    <source>
        <strain evidence="5">Zod_Metabat.24</strain>
    </source>
</reference>
<dbReference type="Gene3D" id="3.30.1490.20">
    <property type="entry name" value="ATP-grasp fold, A domain"/>
    <property type="match status" value="1"/>
</dbReference>
<protein>
    <submittedName>
        <fullName evidence="5">D-alanine--D-alanine ligase</fullName>
    </submittedName>
</protein>
<keyword evidence="2 5" id="KW-0436">Ligase</keyword>
<gene>
    <name evidence="5" type="ORF">JW984_09250</name>
</gene>
<evidence type="ECO:0000256" key="2">
    <source>
        <dbReference type="ARBA" id="ARBA00022598"/>
    </source>
</evidence>
<accession>A0A9D8KEC7</accession>
<dbReference type="GO" id="GO:0005524">
    <property type="term" value="F:ATP binding"/>
    <property type="evidence" value="ECO:0007669"/>
    <property type="project" value="UniProtKB-UniRule"/>
</dbReference>
<dbReference type="AlphaFoldDB" id="A0A9D8KEC7"/>
<reference evidence="5" key="1">
    <citation type="journal article" date="2021" name="Environ. Microbiol.">
        <title>Genomic characterization of three novel Desulfobacterota classes expand the metabolic and phylogenetic diversity of the phylum.</title>
        <authorList>
            <person name="Murphy C.L."/>
            <person name="Biggerstaff J."/>
            <person name="Eichhorn A."/>
            <person name="Ewing E."/>
            <person name="Shahan R."/>
            <person name="Soriano D."/>
            <person name="Stewart S."/>
            <person name="VanMol K."/>
            <person name="Walker R."/>
            <person name="Walters P."/>
            <person name="Elshahed M.S."/>
            <person name="Youssef N.H."/>
        </authorList>
    </citation>
    <scope>NUCLEOTIDE SEQUENCE</scope>
    <source>
        <strain evidence="5">Zod_Metabat.24</strain>
    </source>
</reference>
<evidence type="ECO:0000256" key="1">
    <source>
        <dbReference type="ARBA" id="ARBA00010871"/>
    </source>
</evidence>
<dbReference type="PANTHER" id="PTHR23132:SF23">
    <property type="entry name" value="D-ALANINE--D-ALANINE LIGASE B"/>
    <property type="match status" value="1"/>
</dbReference>
<dbReference type="Gene3D" id="3.30.470.20">
    <property type="entry name" value="ATP-grasp fold, B domain"/>
    <property type="match status" value="1"/>
</dbReference>
<dbReference type="InterPro" id="IPR011761">
    <property type="entry name" value="ATP-grasp"/>
</dbReference>